<protein>
    <submittedName>
        <fullName evidence="2">Uncharacterized protein</fullName>
    </submittedName>
</protein>
<keyword evidence="3" id="KW-1185">Reference proteome</keyword>
<sequence length="99" mass="10347">MALTMTGRSSRTRSYFVGLFLLLVSSLGLAVPPVTCALVEAPSSLQNPTGAPLEVVMEAMQLGLKKSETLSGVAGTWSSQLLSQAHPRASYILKSNPGA</sequence>
<comment type="caution">
    <text evidence="2">The sequence shown here is derived from an EMBL/GenBank/DDBJ whole genome shotgun (WGS) entry which is preliminary data.</text>
</comment>
<accession>A0A2T6ZIF7</accession>
<evidence type="ECO:0000313" key="2">
    <source>
        <dbReference type="EMBL" id="PUU75194.1"/>
    </source>
</evidence>
<feature type="chain" id="PRO_5015501666" evidence="1">
    <location>
        <begin position="31"/>
        <end position="99"/>
    </location>
</feature>
<dbReference type="Proteomes" id="UP000244722">
    <property type="component" value="Unassembled WGS sequence"/>
</dbReference>
<dbReference type="AlphaFoldDB" id="A0A2T6ZIF7"/>
<proteinExistence type="predicted"/>
<organism evidence="2 3">
    <name type="scientific">Tuber borchii</name>
    <name type="common">White truffle</name>
    <dbReference type="NCBI Taxonomy" id="42251"/>
    <lineage>
        <taxon>Eukaryota</taxon>
        <taxon>Fungi</taxon>
        <taxon>Dikarya</taxon>
        <taxon>Ascomycota</taxon>
        <taxon>Pezizomycotina</taxon>
        <taxon>Pezizomycetes</taxon>
        <taxon>Pezizales</taxon>
        <taxon>Tuberaceae</taxon>
        <taxon>Tuber</taxon>
    </lineage>
</organism>
<feature type="signal peptide" evidence="1">
    <location>
        <begin position="1"/>
        <end position="30"/>
    </location>
</feature>
<name>A0A2T6ZIF7_TUBBO</name>
<dbReference type="EMBL" id="NESQ01000246">
    <property type="protein sequence ID" value="PUU75194.1"/>
    <property type="molecule type" value="Genomic_DNA"/>
</dbReference>
<keyword evidence="1" id="KW-0732">Signal</keyword>
<evidence type="ECO:0000256" key="1">
    <source>
        <dbReference type="SAM" id="SignalP"/>
    </source>
</evidence>
<gene>
    <name evidence="2" type="ORF">B9Z19DRAFT_1131810</name>
</gene>
<evidence type="ECO:0000313" key="3">
    <source>
        <dbReference type="Proteomes" id="UP000244722"/>
    </source>
</evidence>
<reference evidence="2 3" key="1">
    <citation type="submission" date="2017-04" db="EMBL/GenBank/DDBJ databases">
        <title>Draft genome sequence of Tuber borchii Vittad., a whitish edible truffle.</title>
        <authorList>
            <consortium name="DOE Joint Genome Institute"/>
            <person name="Murat C."/>
            <person name="Kuo A."/>
            <person name="Barry K.W."/>
            <person name="Clum A."/>
            <person name="Dockter R.B."/>
            <person name="Fauchery L."/>
            <person name="Iotti M."/>
            <person name="Kohler A."/>
            <person name="Labutti K."/>
            <person name="Lindquist E.A."/>
            <person name="Lipzen A."/>
            <person name="Ohm R.A."/>
            <person name="Wang M."/>
            <person name="Grigoriev I.V."/>
            <person name="Zambonelli A."/>
            <person name="Martin F.M."/>
        </authorList>
    </citation>
    <scope>NUCLEOTIDE SEQUENCE [LARGE SCALE GENOMIC DNA]</scope>
    <source>
        <strain evidence="2 3">Tbo3840</strain>
    </source>
</reference>